<dbReference type="AlphaFoldDB" id="A0A0L0HIF3"/>
<gene>
    <name evidence="3" type="ORF">SPPG_03775</name>
</gene>
<sequence length="300" mass="33230">MGKRKSRPHPSKISKSTAPSQRFPTLSSLTRTELLLQTLRTSQPSNPAHPFKLNQRILLIGEGDFSYARALATSLGKGQNIIATSFDTKPALIQKYPHVQTILGELVSSGVTILHNVDATALTSNSRLSALTAQNKFDRIVFQFPHVGGSQQADVEQNRALLSNFFAQAQQLMNANGEIHVTLRDTPFYRQWSIEDLALKEGLAMKQRVPFEGERMQALGYTPQRTHPAVRDAPTLENAFVHVFEMRADKPATKKKEDIPSHGLARNMKTASASTIPKKSRAGAIGKKPKQMRGKRGTKR</sequence>
<protein>
    <recommendedName>
        <fullName evidence="2">25S rRNA (uridine-N(3))-methyltransferase BMT5-like domain-containing protein</fullName>
    </recommendedName>
</protein>
<dbReference type="GO" id="GO:0070475">
    <property type="term" value="P:rRNA base methylation"/>
    <property type="evidence" value="ECO:0007669"/>
    <property type="project" value="InterPro"/>
</dbReference>
<feature type="compositionally biased region" description="Polar residues" evidence="1">
    <location>
        <begin position="13"/>
        <end position="23"/>
    </location>
</feature>
<dbReference type="GeneID" id="27687265"/>
<dbReference type="InterPro" id="IPR019446">
    <property type="entry name" value="BMT5-like"/>
</dbReference>
<keyword evidence="4" id="KW-1185">Reference proteome</keyword>
<dbReference type="OrthoDB" id="273345at2759"/>
<dbReference type="OMA" id="DSRHYCF"/>
<name>A0A0L0HIF3_SPIPD</name>
<dbReference type="RefSeq" id="XP_016608689.1">
    <property type="nucleotide sequence ID" value="XM_016752024.1"/>
</dbReference>
<dbReference type="EMBL" id="KQ257455">
    <property type="protein sequence ID" value="KND00650.1"/>
    <property type="molecule type" value="Genomic_DNA"/>
</dbReference>
<evidence type="ECO:0000259" key="2">
    <source>
        <dbReference type="Pfam" id="PF10354"/>
    </source>
</evidence>
<dbReference type="InParanoid" id="A0A0L0HIF3"/>
<feature type="region of interest" description="Disordered" evidence="1">
    <location>
        <begin position="251"/>
        <end position="300"/>
    </location>
</feature>
<feature type="compositionally biased region" description="Basic residues" evidence="1">
    <location>
        <begin position="287"/>
        <end position="300"/>
    </location>
</feature>
<feature type="domain" description="25S rRNA (uridine-N(3))-methyltransferase BMT5-like" evidence="2">
    <location>
        <begin position="58"/>
        <end position="221"/>
    </location>
</feature>
<dbReference type="PANTHER" id="PTHR11538">
    <property type="entry name" value="PHENYLALANYL-TRNA SYNTHETASE"/>
    <property type="match status" value="1"/>
</dbReference>
<dbReference type="STRING" id="645134.A0A0L0HIF3"/>
<evidence type="ECO:0000256" key="1">
    <source>
        <dbReference type="SAM" id="MobiDB-lite"/>
    </source>
</evidence>
<reference evidence="3 4" key="1">
    <citation type="submission" date="2009-08" db="EMBL/GenBank/DDBJ databases">
        <title>The Genome Sequence of Spizellomyces punctatus strain DAOM BR117.</title>
        <authorList>
            <consortium name="The Broad Institute Genome Sequencing Platform"/>
            <person name="Russ C."/>
            <person name="Cuomo C."/>
            <person name="Shea T."/>
            <person name="Young S.K."/>
            <person name="Zeng Q."/>
            <person name="Koehrsen M."/>
            <person name="Haas B."/>
            <person name="Borodovsky M."/>
            <person name="Guigo R."/>
            <person name="Alvarado L."/>
            <person name="Berlin A."/>
            <person name="Bochicchio J."/>
            <person name="Borenstein D."/>
            <person name="Chapman S."/>
            <person name="Chen Z."/>
            <person name="Engels R."/>
            <person name="Freedman E."/>
            <person name="Gellesch M."/>
            <person name="Goldberg J."/>
            <person name="Griggs A."/>
            <person name="Gujja S."/>
            <person name="Heiman D."/>
            <person name="Hepburn T."/>
            <person name="Howarth C."/>
            <person name="Jen D."/>
            <person name="Larson L."/>
            <person name="Lewis B."/>
            <person name="Mehta T."/>
            <person name="Park D."/>
            <person name="Pearson M."/>
            <person name="Roberts A."/>
            <person name="Saif S."/>
            <person name="Shenoy N."/>
            <person name="Sisk P."/>
            <person name="Stolte C."/>
            <person name="Sykes S."/>
            <person name="Thomson T."/>
            <person name="Walk T."/>
            <person name="White J."/>
            <person name="Yandava C."/>
            <person name="Burger G."/>
            <person name="Gray M.W."/>
            <person name="Holland P.W.H."/>
            <person name="King N."/>
            <person name="Lang F.B.F."/>
            <person name="Roger A.J."/>
            <person name="Ruiz-Trillo I."/>
            <person name="Lander E."/>
            <person name="Nusbaum C."/>
        </authorList>
    </citation>
    <scope>NUCLEOTIDE SEQUENCE [LARGE SCALE GENOMIC DNA]</scope>
    <source>
        <strain evidence="3 4">DAOM BR117</strain>
    </source>
</reference>
<feature type="region of interest" description="Disordered" evidence="1">
    <location>
        <begin position="1"/>
        <end position="23"/>
    </location>
</feature>
<dbReference type="Pfam" id="PF10354">
    <property type="entry name" value="BMT5-like"/>
    <property type="match status" value="1"/>
</dbReference>
<dbReference type="Proteomes" id="UP000053201">
    <property type="component" value="Unassembled WGS sequence"/>
</dbReference>
<dbReference type="PANTHER" id="PTHR11538:SF26">
    <property type="entry name" value="FERREDOXIN-FOLD ANTICODON-BINDING DOMAIN-CONTAINING PROTEIN 1"/>
    <property type="match status" value="1"/>
</dbReference>
<accession>A0A0L0HIF3</accession>
<feature type="compositionally biased region" description="Basic residues" evidence="1">
    <location>
        <begin position="1"/>
        <end position="12"/>
    </location>
</feature>
<feature type="compositionally biased region" description="Basic and acidic residues" evidence="1">
    <location>
        <begin position="251"/>
        <end position="260"/>
    </location>
</feature>
<dbReference type="VEuPathDB" id="FungiDB:SPPG_03775"/>
<dbReference type="GO" id="GO:0070042">
    <property type="term" value="F:rRNA (uridine-N3-)-methyltransferase activity"/>
    <property type="evidence" value="ECO:0007669"/>
    <property type="project" value="InterPro"/>
</dbReference>
<organism evidence="3 4">
    <name type="scientific">Spizellomyces punctatus (strain DAOM BR117)</name>
    <dbReference type="NCBI Taxonomy" id="645134"/>
    <lineage>
        <taxon>Eukaryota</taxon>
        <taxon>Fungi</taxon>
        <taxon>Fungi incertae sedis</taxon>
        <taxon>Chytridiomycota</taxon>
        <taxon>Chytridiomycota incertae sedis</taxon>
        <taxon>Chytridiomycetes</taxon>
        <taxon>Spizellomycetales</taxon>
        <taxon>Spizellomycetaceae</taxon>
        <taxon>Spizellomyces</taxon>
    </lineage>
</organism>
<proteinExistence type="predicted"/>
<dbReference type="GO" id="GO:0005737">
    <property type="term" value="C:cytoplasm"/>
    <property type="evidence" value="ECO:0007669"/>
    <property type="project" value="TreeGrafter"/>
</dbReference>
<evidence type="ECO:0000313" key="3">
    <source>
        <dbReference type="EMBL" id="KND00650.1"/>
    </source>
</evidence>
<dbReference type="eggNOG" id="KOG4174">
    <property type="taxonomic scope" value="Eukaryota"/>
</dbReference>
<evidence type="ECO:0000313" key="4">
    <source>
        <dbReference type="Proteomes" id="UP000053201"/>
    </source>
</evidence>